<dbReference type="AlphaFoldDB" id="A0A1N7G4B4"/>
<dbReference type="InterPro" id="IPR043717">
    <property type="entry name" value="DUF5658"/>
</dbReference>
<name>A0A1N7G4B4_9EURY</name>
<gene>
    <name evidence="3" type="ORF">SAMN05421809_3709</name>
</gene>
<dbReference type="RefSeq" id="WP_236996032.1">
    <property type="nucleotide sequence ID" value="NZ_CP019330.1"/>
</dbReference>
<dbReference type="Proteomes" id="UP000185687">
    <property type="component" value="Unassembled WGS sequence"/>
</dbReference>
<sequence length="121" mass="13308">MSVQHSRWVVRSHKSTPTETWMWIFAVALFGTGDLATTIVFIEIGAGVEGNPIVAPVVESVGTWILVPWKFAAIGVFYLGYRVVPKQIRIGIPIGLTLVGAALTGWNLYGWYLGHNPIPIF</sequence>
<reference evidence="3 4" key="1">
    <citation type="submission" date="2017-01" db="EMBL/GenBank/DDBJ databases">
        <authorList>
            <person name="Mah S.A."/>
            <person name="Swanson W.J."/>
            <person name="Moy G.W."/>
            <person name="Vacquier V.D."/>
        </authorList>
    </citation>
    <scope>NUCLEOTIDE SEQUENCE [LARGE SCALE GENOMIC DNA]</scope>
    <source>
        <strain evidence="3 4">CGMCC 1.8909</strain>
    </source>
</reference>
<evidence type="ECO:0000256" key="1">
    <source>
        <dbReference type="SAM" id="Phobius"/>
    </source>
</evidence>
<keyword evidence="4" id="KW-1185">Reference proteome</keyword>
<feature type="transmembrane region" description="Helical" evidence="1">
    <location>
        <begin position="62"/>
        <end position="81"/>
    </location>
</feature>
<organism evidence="3 4">
    <name type="scientific">Natronorubrum daqingense</name>
    <dbReference type="NCBI Taxonomy" id="588898"/>
    <lineage>
        <taxon>Archaea</taxon>
        <taxon>Methanobacteriati</taxon>
        <taxon>Methanobacteriota</taxon>
        <taxon>Stenosarchaea group</taxon>
        <taxon>Halobacteria</taxon>
        <taxon>Halobacteriales</taxon>
        <taxon>Natrialbaceae</taxon>
        <taxon>Natronorubrum</taxon>
    </lineage>
</organism>
<feature type="transmembrane region" description="Helical" evidence="1">
    <location>
        <begin position="88"/>
        <end position="109"/>
    </location>
</feature>
<evidence type="ECO:0000313" key="4">
    <source>
        <dbReference type="Proteomes" id="UP000185687"/>
    </source>
</evidence>
<keyword evidence="1" id="KW-1133">Transmembrane helix</keyword>
<accession>A0A1N7G4B4</accession>
<protein>
    <recommendedName>
        <fullName evidence="2">DUF5658 domain-containing protein</fullName>
    </recommendedName>
</protein>
<dbReference type="GeneID" id="30958024"/>
<feature type="transmembrane region" description="Helical" evidence="1">
    <location>
        <begin position="21"/>
        <end position="42"/>
    </location>
</feature>
<evidence type="ECO:0000259" key="2">
    <source>
        <dbReference type="Pfam" id="PF18902"/>
    </source>
</evidence>
<feature type="domain" description="DUF5658" evidence="2">
    <location>
        <begin position="26"/>
        <end position="109"/>
    </location>
</feature>
<dbReference type="Pfam" id="PF18902">
    <property type="entry name" value="DUF5658"/>
    <property type="match status" value="1"/>
</dbReference>
<dbReference type="EMBL" id="FTNP01000009">
    <property type="protein sequence ID" value="SIS07429.1"/>
    <property type="molecule type" value="Genomic_DNA"/>
</dbReference>
<keyword evidence="1" id="KW-0472">Membrane</keyword>
<keyword evidence="1" id="KW-0812">Transmembrane</keyword>
<evidence type="ECO:0000313" key="3">
    <source>
        <dbReference type="EMBL" id="SIS07429.1"/>
    </source>
</evidence>
<proteinExistence type="predicted"/>